<organism evidence="2 3">
    <name type="scientific">Pseudomonas farris</name>
    <dbReference type="NCBI Taxonomy" id="2841207"/>
    <lineage>
        <taxon>Bacteria</taxon>
        <taxon>Pseudomonadati</taxon>
        <taxon>Pseudomonadota</taxon>
        <taxon>Gammaproteobacteria</taxon>
        <taxon>Pseudomonadales</taxon>
        <taxon>Pseudomonadaceae</taxon>
        <taxon>Pseudomonas</taxon>
    </lineage>
</organism>
<dbReference type="RefSeq" id="WP_217857429.1">
    <property type="nucleotide sequence ID" value="NZ_JAHSTV010000008.1"/>
</dbReference>
<name>A0ABS6PXS5_9PSED</name>
<sequence>MSTKDVKPKAKGPAPVTNPAVPQQEPESIKNSKGPAPYTLPKESE</sequence>
<evidence type="ECO:0000313" key="3">
    <source>
        <dbReference type="Proteomes" id="UP000886900"/>
    </source>
</evidence>
<keyword evidence="3" id="KW-1185">Reference proteome</keyword>
<evidence type="ECO:0000313" key="2">
    <source>
        <dbReference type="EMBL" id="MBV4465283.1"/>
    </source>
</evidence>
<dbReference type="Proteomes" id="UP000886900">
    <property type="component" value="Unassembled WGS sequence"/>
</dbReference>
<proteinExistence type="predicted"/>
<gene>
    <name evidence="2" type="ORF">KVG95_18320</name>
</gene>
<protein>
    <submittedName>
        <fullName evidence="2">Uncharacterized protein</fullName>
    </submittedName>
</protein>
<feature type="region of interest" description="Disordered" evidence="1">
    <location>
        <begin position="1"/>
        <end position="45"/>
    </location>
</feature>
<reference evidence="2" key="1">
    <citation type="submission" date="2021-06" db="EMBL/GenBank/DDBJ databases">
        <title>Updating the genus Pseudomonas: Description of 43 new species and partition of the Pseudomonas putida group.</title>
        <authorList>
            <person name="Girard L."/>
            <person name="Lood C."/>
            <person name="Vandamme P."/>
            <person name="Rokni-Zadeh H."/>
            <person name="Van Noort V."/>
            <person name="Hofte M."/>
            <person name="Lavigne R."/>
            <person name="De Mot R."/>
        </authorList>
    </citation>
    <scope>NUCLEOTIDE SEQUENCE</scope>
    <source>
        <strain evidence="2">SWRI79</strain>
    </source>
</reference>
<accession>A0ABS6PXS5</accession>
<evidence type="ECO:0000256" key="1">
    <source>
        <dbReference type="SAM" id="MobiDB-lite"/>
    </source>
</evidence>
<dbReference type="EMBL" id="JAHSTV010000008">
    <property type="protein sequence ID" value="MBV4465283.1"/>
    <property type="molecule type" value="Genomic_DNA"/>
</dbReference>
<comment type="caution">
    <text evidence="2">The sequence shown here is derived from an EMBL/GenBank/DDBJ whole genome shotgun (WGS) entry which is preliminary data.</text>
</comment>